<dbReference type="EMBL" id="CVQH01020985">
    <property type="protein sequence ID" value="CRK29071.1"/>
    <property type="molecule type" value="Genomic_DNA"/>
</dbReference>
<protein>
    <submittedName>
        <fullName evidence="1">Uncharacterized protein</fullName>
    </submittedName>
</protein>
<dbReference type="InterPro" id="IPR051159">
    <property type="entry name" value="Hexapeptide_acetyltransf"/>
</dbReference>
<dbReference type="AlphaFoldDB" id="A0A0G4M459"/>
<organism evidence="1 2">
    <name type="scientific">Verticillium longisporum</name>
    <name type="common">Verticillium dahliae var. longisporum</name>
    <dbReference type="NCBI Taxonomy" id="100787"/>
    <lineage>
        <taxon>Eukaryota</taxon>
        <taxon>Fungi</taxon>
        <taxon>Dikarya</taxon>
        <taxon>Ascomycota</taxon>
        <taxon>Pezizomycotina</taxon>
        <taxon>Sordariomycetes</taxon>
        <taxon>Hypocreomycetidae</taxon>
        <taxon>Glomerellales</taxon>
        <taxon>Plectosphaerellaceae</taxon>
        <taxon>Verticillium</taxon>
    </lineage>
</organism>
<name>A0A0G4M459_VERLO</name>
<evidence type="ECO:0000313" key="2">
    <source>
        <dbReference type="Proteomes" id="UP000044602"/>
    </source>
</evidence>
<reference evidence="2" key="1">
    <citation type="submission" date="2015-05" db="EMBL/GenBank/DDBJ databases">
        <authorList>
            <person name="Fogelqvist Johan"/>
        </authorList>
    </citation>
    <scope>NUCLEOTIDE SEQUENCE [LARGE SCALE GENOMIC DNA]</scope>
</reference>
<dbReference type="STRING" id="100787.A0A0G4M459"/>
<evidence type="ECO:0000313" key="1">
    <source>
        <dbReference type="EMBL" id="CRK29071.1"/>
    </source>
</evidence>
<dbReference type="InterPro" id="IPR011004">
    <property type="entry name" value="Trimer_LpxA-like_sf"/>
</dbReference>
<keyword evidence="2" id="KW-1185">Reference proteome</keyword>
<dbReference type="PANTHER" id="PTHR23416">
    <property type="entry name" value="SIALIC ACID SYNTHASE-RELATED"/>
    <property type="match status" value="1"/>
</dbReference>
<accession>A0A0G4M459</accession>
<dbReference type="PANTHER" id="PTHR23416:SF76">
    <property type="entry name" value="ZN(II)2CYS6 TRANSCRIPTION FACTOR (EUROFUNG)"/>
    <property type="match status" value="1"/>
</dbReference>
<gene>
    <name evidence="1" type="ORF">BN1708_015443</name>
</gene>
<proteinExistence type="predicted"/>
<sequence>MRSISAKSQPHSRYDWHYQDPVSKTIESHHVMPLGRTRIFVPRIGKDAVLNKRRYYPYNRMLVEDRERCLHACWRFNKQFGEEHVPFNLSSELFRTIVQPPQPAKSPFLDGKIGNNVIVAPPFVCENGYNICIGDNVHIGPNCTINDASPVIIDNGCVLGQASRAVNHSLRVAQGVTIEEGCWIGGGVVICAGVCIGNGSTVLPGTVITKVGERNPY</sequence>
<dbReference type="SUPFAM" id="SSF51161">
    <property type="entry name" value="Trimeric LpxA-like enzymes"/>
    <property type="match status" value="1"/>
</dbReference>
<dbReference type="GO" id="GO:0008374">
    <property type="term" value="F:O-acyltransferase activity"/>
    <property type="evidence" value="ECO:0007669"/>
    <property type="project" value="TreeGrafter"/>
</dbReference>
<dbReference type="InterPro" id="IPR001451">
    <property type="entry name" value="Hexapep"/>
</dbReference>
<dbReference type="Proteomes" id="UP000044602">
    <property type="component" value="Unassembled WGS sequence"/>
</dbReference>
<dbReference type="Pfam" id="PF00132">
    <property type="entry name" value="Hexapep"/>
    <property type="match status" value="1"/>
</dbReference>
<dbReference type="Gene3D" id="2.160.10.10">
    <property type="entry name" value="Hexapeptide repeat proteins"/>
    <property type="match status" value="1"/>
</dbReference>